<keyword evidence="2" id="KW-1185">Reference proteome</keyword>
<evidence type="ECO:0000313" key="1">
    <source>
        <dbReference type="EMBL" id="KAG9491526.1"/>
    </source>
</evidence>
<sequence>MQTCSSLRETCILLVVPRHSGIQEVVLDIHPPSSHCLTVICLCTVISRQISISPRRMALGMGNCKLMNIEDYFL</sequence>
<comment type="caution">
    <text evidence="1">The sequence shown here is derived from an EMBL/GenBank/DDBJ whole genome shotgun (WGS) entry which is preliminary data.</text>
</comment>
<reference evidence="1" key="1">
    <citation type="thesis" date="2020" institute="ProQuest LLC" country="789 East Eisenhower Parkway, Ann Arbor, MI, USA">
        <title>Comparative Genomics and Chromosome Evolution.</title>
        <authorList>
            <person name="Mudd A.B."/>
        </authorList>
    </citation>
    <scope>NUCLEOTIDE SEQUENCE</scope>
    <source>
        <strain evidence="1">HN-11 Male</strain>
        <tissue evidence="1">Kidney and liver</tissue>
    </source>
</reference>
<dbReference type="AlphaFoldDB" id="A0A8J6KGN9"/>
<dbReference type="Proteomes" id="UP000770717">
    <property type="component" value="Unassembled WGS sequence"/>
</dbReference>
<proteinExistence type="predicted"/>
<name>A0A8J6KGN9_ELECQ</name>
<gene>
    <name evidence="1" type="ORF">GDO78_000173</name>
</gene>
<organism evidence="1 2">
    <name type="scientific">Eleutherodactylus coqui</name>
    <name type="common">Puerto Rican coqui</name>
    <dbReference type="NCBI Taxonomy" id="57060"/>
    <lineage>
        <taxon>Eukaryota</taxon>
        <taxon>Metazoa</taxon>
        <taxon>Chordata</taxon>
        <taxon>Craniata</taxon>
        <taxon>Vertebrata</taxon>
        <taxon>Euteleostomi</taxon>
        <taxon>Amphibia</taxon>
        <taxon>Batrachia</taxon>
        <taxon>Anura</taxon>
        <taxon>Neobatrachia</taxon>
        <taxon>Hyloidea</taxon>
        <taxon>Eleutherodactylidae</taxon>
        <taxon>Eleutherodactylinae</taxon>
        <taxon>Eleutherodactylus</taxon>
        <taxon>Eleutherodactylus</taxon>
    </lineage>
</organism>
<dbReference type="EMBL" id="WNTK01000001">
    <property type="protein sequence ID" value="KAG9491526.1"/>
    <property type="molecule type" value="Genomic_DNA"/>
</dbReference>
<protein>
    <submittedName>
        <fullName evidence="1">Uncharacterized protein</fullName>
    </submittedName>
</protein>
<evidence type="ECO:0000313" key="2">
    <source>
        <dbReference type="Proteomes" id="UP000770717"/>
    </source>
</evidence>
<accession>A0A8J6KGN9</accession>